<feature type="transmembrane region" description="Helical" evidence="8">
    <location>
        <begin position="185"/>
        <end position="205"/>
    </location>
</feature>
<dbReference type="AlphaFoldDB" id="A0A846X561"/>
<evidence type="ECO:0000256" key="6">
    <source>
        <dbReference type="ARBA" id="ARBA00023136"/>
    </source>
</evidence>
<evidence type="ECO:0000256" key="2">
    <source>
        <dbReference type="ARBA" id="ARBA00022475"/>
    </source>
</evidence>
<evidence type="ECO:0000256" key="4">
    <source>
        <dbReference type="ARBA" id="ARBA00022692"/>
    </source>
</evidence>
<protein>
    <recommendedName>
        <fullName evidence="8">Apolipoprotein N-acyltransferase</fullName>
        <shortName evidence="8">ALP N-acyltransferase</shortName>
        <ecNumber evidence="8">2.3.1.269</ecNumber>
    </recommendedName>
</protein>
<comment type="catalytic activity">
    <reaction evidence="8">
        <text>N-terminal S-1,2-diacyl-sn-glyceryl-L-cysteinyl-[lipoprotein] + a glycerophospholipid = N-acyl-S-1,2-diacyl-sn-glyceryl-L-cysteinyl-[lipoprotein] + a 2-acyl-sn-glycero-3-phospholipid + H(+)</text>
        <dbReference type="Rhea" id="RHEA:48228"/>
        <dbReference type="Rhea" id="RHEA-COMP:14681"/>
        <dbReference type="Rhea" id="RHEA-COMP:14684"/>
        <dbReference type="ChEBI" id="CHEBI:15378"/>
        <dbReference type="ChEBI" id="CHEBI:136912"/>
        <dbReference type="ChEBI" id="CHEBI:140656"/>
        <dbReference type="ChEBI" id="CHEBI:140657"/>
        <dbReference type="ChEBI" id="CHEBI:140660"/>
        <dbReference type="EC" id="2.3.1.269"/>
    </reaction>
</comment>
<comment type="similarity">
    <text evidence="8">Belongs to the CN hydrolase family. Apolipoprotein N-acyltransferase subfamily.</text>
</comment>
<comment type="subcellular location">
    <subcellularLocation>
        <location evidence="1 8">Cell membrane</location>
        <topology evidence="1 8">Multi-pass membrane protein</topology>
    </subcellularLocation>
</comment>
<feature type="transmembrane region" description="Helical" evidence="8">
    <location>
        <begin position="134"/>
        <end position="151"/>
    </location>
</feature>
<dbReference type="InterPro" id="IPR004563">
    <property type="entry name" value="Apolipo_AcylTrfase"/>
</dbReference>
<dbReference type="PANTHER" id="PTHR38686">
    <property type="entry name" value="APOLIPOPROTEIN N-ACYLTRANSFERASE"/>
    <property type="match status" value="1"/>
</dbReference>
<dbReference type="Pfam" id="PF00795">
    <property type="entry name" value="CN_hydrolase"/>
    <property type="match status" value="1"/>
</dbReference>
<keyword evidence="3 8" id="KW-0808">Transferase</keyword>
<evidence type="ECO:0000259" key="10">
    <source>
        <dbReference type="PROSITE" id="PS50263"/>
    </source>
</evidence>
<keyword evidence="2 8" id="KW-1003">Cell membrane</keyword>
<dbReference type="EC" id="2.3.1.269" evidence="8"/>
<gene>
    <name evidence="8 11" type="primary">lnt</name>
    <name evidence="11" type="ORF">HF999_19550</name>
</gene>
<evidence type="ECO:0000256" key="8">
    <source>
        <dbReference type="HAMAP-Rule" id="MF_01148"/>
    </source>
</evidence>
<sequence length="619" mass="65835">MGNAPRRDAAPHARQRRLAPRRLRRSDPRRVAGRRRARRCGRHARTGRARDLRRVGRRRPGGPGTVGRRAALVDGSARGGRAAAGPRAGRAPAALPAHRDRRPDGVRGVKPLVRAGVSLLAGVALYFAFPPAGLWWLAPLGVAALVAVLITRERPTLRGGFGYGFLAGVGLFVPLLKWIDSMVGALPWIGLGITCALYYGAFGLVATRVARVPGGPVWVAAAFSVAEWARASFPFGGFPWGRLAFSQADGPLLSLARYVGTPGLSFAVALIGAALAAAGVAAVRRADRRAFLLPAAAVALTGIAAAAAWPFVGAPSDGRTVTIAAIQGNVPEQRWDVATQREAVLTNHLAETHRLATEVREGRQKQPDVVIWPENSSDVSPERDPGVAARLAAAAAEVRAPILVGTVHYEGDGTYYNSMILIGPSGALERHDKAILQPFGETMPMRGFFRLFSDYVDLANDFTPGTGTGVVHPNGVPLGVATCYEVAFDRALRGSVRNGAQVLTVPTNNATFGRTGMTYQQLGMSRVRAVELDRDVVVAATTGVSALVRPDGEVTRQTSIWTADHLVESIRLRDGLTPAARLGDWGEVVLLLATLCGIAIAIRHDGLRYTPLNRTEEPA</sequence>
<feature type="transmembrane region" description="Helical" evidence="8">
    <location>
        <begin position="160"/>
        <end position="179"/>
    </location>
</feature>
<feature type="compositionally biased region" description="Basic residues" evidence="9">
    <location>
        <begin position="31"/>
        <end position="47"/>
    </location>
</feature>
<evidence type="ECO:0000256" key="5">
    <source>
        <dbReference type="ARBA" id="ARBA00022989"/>
    </source>
</evidence>
<feature type="transmembrane region" description="Helical" evidence="8">
    <location>
        <begin position="111"/>
        <end position="128"/>
    </location>
</feature>
<reference evidence="11 12" key="1">
    <citation type="submission" date="2020-04" db="EMBL/GenBank/DDBJ databases">
        <title>MicrobeNet Type strains.</title>
        <authorList>
            <person name="Nicholson A.C."/>
        </authorList>
    </citation>
    <scope>NUCLEOTIDE SEQUENCE [LARGE SCALE GENOMIC DNA]</scope>
    <source>
        <strain evidence="11 12">DSM 44113</strain>
    </source>
</reference>
<comment type="caution">
    <text evidence="11">The sequence shown here is derived from an EMBL/GenBank/DDBJ whole genome shotgun (WGS) entry which is preliminary data.</text>
</comment>
<name>A0A846X561_9ACTN</name>
<dbReference type="PANTHER" id="PTHR38686:SF1">
    <property type="entry name" value="APOLIPOPROTEIN N-ACYLTRANSFERASE"/>
    <property type="match status" value="1"/>
</dbReference>
<keyword evidence="5 8" id="KW-1133">Transmembrane helix</keyword>
<feature type="compositionally biased region" description="Basic and acidic residues" evidence="9">
    <location>
        <begin position="1"/>
        <end position="11"/>
    </location>
</feature>
<dbReference type="EMBL" id="JAAXOQ010000035">
    <property type="protein sequence ID" value="NKY20554.1"/>
    <property type="molecule type" value="Genomic_DNA"/>
</dbReference>
<dbReference type="HAMAP" id="MF_01148">
    <property type="entry name" value="Lnt"/>
    <property type="match status" value="1"/>
</dbReference>
<dbReference type="Gene3D" id="3.60.110.10">
    <property type="entry name" value="Carbon-nitrogen hydrolase"/>
    <property type="match status" value="1"/>
</dbReference>
<feature type="domain" description="CN hydrolase" evidence="10">
    <location>
        <begin position="321"/>
        <end position="572"/>
    </location>
</feature>
<dbReference type="PROSITE" id="PS50263">
    <property type="entry name" value="CN_HYDROLASE"/>
    <property type="match status" value="1"/>
</dbReference>
<accession>A0A846X561</accession>
<organism evidence="11 12">
    <name type="scientific">Tsukamurella spumae</name>
    <dbReference type="NCBI Taxonomy" id="44753"/>
    <lineage>
        <taxon>Bacteria</taxon>
        <taxon>Bacillati</taxon>
        <taxon>Actinomycetota</taxon>
        <taxon>Actinomycetes</taxon>
        <taxon>Mycobacteriales</taxon>
        <taxon>Tsukamurellaceae</taxon>
        <taxon>Tsukamurella</taxon>
    </lineage>
</organism>
<comment type="function">
    <text evidence="8">Catalyzes the phospholipid dependent N-acylation of the N-terminal cysteine of apolipoprotein, the last step in lipoprotein maturation.</text>
</comment>
<proteinExistence type="inferred from homology"/>
<feature type="transmembrane region" description="Helical" evidence="8">
    <location>
        <begin position="290"/>
        <end position="312"/>
    </location>
</feature>
<evidence type="ECO:0000256" key="1">
    <source>
        <dbReference type="ARBA" id="ARBA00004651"/>
    </source>
</evidence>
<dbReference type="Pfam" id="PF20154">
    <property type="entry name" value="LNT_N"/>
    <property type="match status" value="1"/>
</dbReference>
<feature type="transmembrane region" description="Helical" evidence="8">
    <location>
        <begin position="217"/>
        <end position="238"/>
    </location>
</feature>
<dbReference type="CDD" id="cd07571">
    <property type="entry name" value="ALP_N-acyl_transferase"/>
    <property type="match status" value="1"/>
</dbReference>
<dbReference type="Proteomes" id="UP000582646">
    <property type="component" value="Unassembled WGS sequence"/>
</dbReference>
<evidence type="ECO:0000313" key="12">
    <source>
        <dbReference type="Proteomes" id="UP000582646"/>
    </source>
</evidence>
<dbReference type="InterPro" id="IPR045378">
    <property type="entry name" value="LNT_N"/>
</dbReference>
<feature type="transmembrane region" description="Helical" evidence="8">
    <location>
        <begin position="258"/>
        <end position="283"/>
    </location>
</feature>
<keyword evidence="11" id="KW-0449">Lipoprotein</keyword>
<evidence type="ECO:0000256" key="9">
    <source>
        <dbReference type="SAM" id="MobiDB-lite"/>
    </source>
</evidence>
<feature type="compositionally biased region" description="Basic residues" evidence="9">
    <location>
        <begin position="13"/>
        <end position="24"/>
    </location>
</feature>
<evidence type="ECO:0000256" key="3">
    <source>
        <dbReference type="ARBA" id="ARBA00022679"/>
    </source>
</evidence>
<evidence type="ECO:0000313" key="11">
    <source>
        <dbReference type="EMBL" id="NKY20554.1"/>
    </source>
</evidence>
<keyword evidence="7 8" id="KW-0012">Acyltransferase</keyword>
<dbReference type="GO" id="GO:0042158">
    <property type="term" value="P:lipoprotein biosynthetic process"/>
    <property type="evidence" value="ECO:0007669"/>
    <property type="project" value="UniProtKB-UniRule"/>
</dbReference>
<feature type="region of interest" description="Disordered" evidence="9">
    <location>
        <begin position="1"/>
        <end position="103"/>
    </location>
</feature>
<comment type="pathway">
    <text evidence="8">Protein modification; lipoprotein biosynthesis (N-acyl transfer).</text>
</comment>
<feature type="compositionally biased region" description="Low complexity" evidence="9">
    <location>
        <begin position="79"/>
        <end position="96"/>
    </location>
</feature>
<dbReference type="SUPFAM" id="SSF56317">
    <property type="entry name" value="Carbon-nitrogen hydrolase"/>
    <property type="match status" value="1"/>
</dbReference>
<evidence type="ECO:0000256" key="7">
    <source>
        <dbReference type="ARBA" id="ARBA00023315"/>
    </source>
</evidence>
<dbReference type="GO" id="GO:0005886">
    <property type="term" value="C:plasma membrane"/>
    <property type="evidence" value="ECO:0007669"/>
    <property type="project" value="UniProtKB-SubCell"/>
</dbReference>
<dbReference type="UniPathway" id="UPA00666"/>
<dbReference type="InterPro" id="IPR003010">
    <property type="entry name" value="C-N_Hydrolase"/>
</dbReference>
<keyword evidence="12" id="KW-1185">Reference proteome</keyword>
<dbReference type="GO" id="GO:0016410">
    <property type="term" value="F:N-acyltransferase activity"/>
    <property type="evidence" value="ECO:0007669"/>
    <property type="project" value="UniProtKB-UniRule"/>
</dbReference>
<keyword evidence="6 8" id="KW-0472">Membrane</keyword>
<dbReference type="InterPro" id="IPR036526">
    <property type="entry name" value="C-N_Hydrolase_sf"/>
</dbReference>
<keyword evidence="4 8" id="KW-0812">Transmembrane</keyword>
<dbReference type="NCBIfam" id="TIGR00546">
    <property type="entry name" value="lnt"/>
    <property type="match status" value="1"/>
</dbReference>